<comment type="caution">
    <text evidence="1">The sequence shown here is derived from an EMBL/GenBank/DDBJ whole genome shotgun (WGS) entry which is preliminary data.</text>
</comment>
<dbReference type="EMBL" id="JASVDS010000001">
    <property type="protein sequence ID" value="MDL5030853.1"/>
    <property type="molecule type" value="Genomic_DNA"/>
</dbReference>
<evidence type="ECO:0000313" key="1">
    <source>
        <dbReference type="EMBL" id="MDL5030853.1"/>
    </source>
</evidence>
<dbReference type="Proteomes" id="UP001238603">
    <property type="component" value="Unassembled WGS sequence"/>
</dbReference>
<keyword evidence="2" id="KW-1185">Reference proteome</keyword>
<dbReference type="RefSeq" id="WP_285980979.1">
    <property type="nucleotide sequence ID" value="NZ_JASVDS010000001.1"/>
</dbReference>
<organism evidence="1 2">
    <name type="scientific">Roseateles subflavus</name>
    <dbReference type="NCBI Taxonomy" id="3053353"/>
    <lineage>
        <taxon>Bacteria</taxon>
        <taxon>Pseudomonadati</taxon>
        <taxon>Pseudomonadota</taxon>
        <taxon>Betaproteobacteria</taxon>
        <taxon>Burkholderiales</taxon>
        <taxon>Sphaerotilaceae</taxon>
        <taxon>Roseateles</taxon>
    </lineage>
</organism>
<sequence length="322" mass="34000">MKLHAARQARRLVQDDIREVLYEHVQQLANRAPGERWKKSKPAVPLLSVGISQGDGPDDYRVAVRISRHGYRVDTLNQVLSRHAPGVIDLRYVGRIFPVGVAPMVVASGESSVSHYLTGTGTIGCPVYDRSTGAPMLLSNNHVIALENDAVVDDAVIDPGADDGGRPDTSTVARYARCVSLDFSGEANRVDCAVARLVPGVTLKMPAATGYLYDPTLGPAQALRKSVVKKLGRTTGLTTGVVTAVEMGRFFVDYQNGPAAFEGQIEVTGLSGAFAAHGDSGSLVVNDRGAAVGLLFAVSETGVAYVNPIGPVLAGLDVRLTP</sequence>
<reference evidence="1 2" key="1">
    <citation type="submission" date="2023-06" db="EMBL/GenBank/DDBJ databases">
        <title>Pelomonas sp. APW6 16S ribosomal RNA gene genome sequencing and assembly.</title>
        <authorList>
            <person name="Woo H."/>
        </authorList>
    </citation>
    <scope>NUCLEOTIDE SEQUENCE [LARGE SCALE GENOMIC DNA]</scope>
    <source>
        <strain evidence="1 2">APW6</strain>
    </source>
</reference>
<protein>
    <recommendedName>
        <fullName evidence="3">Serine protease</fullName>
    </recommendedName>
</protein>
<evidence type="ECO:0000313" key="2">
    <source>
        <dbReference type="Proteomes" id="UP001238603"/>
    </source>
</evidence>
<gene>
    <name evidence="1" type="ORF">QRD43_02950</name>
</gene>
<evidence type="ECO:0008006" key="3">
    <source>
        <dbReference type="Google" id="ProtNLM"/>
    </source>
</evidence>
<dbReference type="InterPro" id="IPR043504">
    <property type="entry name" value="Peptidase_S1_PA_chymotrypsin"/>
</dbReference>
<accession>A0ABT7LDD6</accession>
<dbReference type="InterPro" id="IPR009003">
    <property type="entry name" value="Peptidase_S1_PA"/>
</dbReference>
<name>A0ABT7LDD6_9BURK</name>
<proteinExistence type="predicted"/>
<dbReference type="Gene3D" id="2.40.10.10">
    <property type="entry name" value="Trypsin-like serine proteases"/>
    <property type="match status" value="1"/>
</dbReference>
<dbReference type="SUPFAM" id="SSF50494">
    <property type="entry name" value="Trypsin-like serine proteases"/>
    <property type="match status" value="1"/>
</dbReference>